<evidence type="ECO:0000256" key="1">
    <source>
        <dbReference type="SAM" id="Phobius"/>
    </source>
</evidence>
<keyword evidence="1" id="KW-0812">Transmembrane</keyword>
<reference evidence="2" key="1">
    <citation type="submission" date="2016-10" db="EMBL/GenBank/DDBJ databases">
        <authorList>
            <person name="de Groot N.N."/>
        </authorList>
    </citation>
    <scope>NUCLEOTIDE SEQUENCE</scope>
</reference>
<accession>A0A1W1BIY9</accession>
<keyword evidence="1" id="KW-1133">Transmembrane helix</keyword>
<dbReference type="AlphaFoldDB" id="A0A1W1BIY9"/>
<organism evidence="2">
    <name type="scientific">hydrothermal vent metagenome</name>
    <dbReference type="NCBI Taxonomy" id="652676"/>
    <lineage>
        <taxon>unclassified sequences</taxon>
        <taxon>metagenomes</taxon>
        <taxon>ecological metagenomes</taxon>
    </lineage>
</organism>
<feature type="transmembrane region" description="Helical" evidence="1">
    <location>
        <begin position="91"/>
        <end position="111"/>
    </location>
</feature>
<protein>
    <submittedName>
        <fullName evidence="2">Bll5565 protein</fullName>
    </submittedName>
</protein>
<sequence>MKIINKVLRKLLIIIQIPLVILFIIFEELIWEGIAKPIYNHIKSMHLLQKFEHSLLDTSRGVILFFFIIIFTIVETAGVVAGILFIKGQILLGLILYLTKIPIAGFTFWLFKVTKPKLLSFNWFNWSYIKMNSLFSWFKNQKIYIQTILMVKKIKLYFSGNGKFFKRLKLLYLDIKKIFDRS</sequence>
<proteinExistence type="predicted"/>
<gene>
    <name evidence="2" type="ORF">MNB_SV-9-897</name>
</gene>
<dbReference type="EMBL" id="FPHG01000018">
    <property type="protein sequence ID" value="SFV53524.1"/>
    <property type="molecule type" value="Genomic_DNA"/>
</dbReference>
<evidence type="ECO:0000313" key="2">
    <source>
        <dbReference type="EMBL" id="SFV53524.1"/>
    </source>
</evidence>
<keyword evidence="1" id="KW-0472">Membrane</keyword>
<feature type="transmembrane region" description="Helical" evidence="1">
    <location>
        <begin position="7"/>
        <end position="26"/>
    </location>
</feature>
<feature type="transmembrane region" description="Helical" evidence="1">
    <location>
        <begin position="62"/>
        <end position="84"/>
    </location>
</feature>
<name>A0A1W1BIY9_9ZZZZ</name>